<dbReference type="EMBL" id="FNQM01000005">
    <property type="protein sequence ID" value="SEA46953.1"/>
    <property type="molecule type" value="Genomic_DNA"/>
</dbReference>
<organism evidence="2 3">
    <name type="scientific">Rubrimonas cliftonensis</name>
    <dbReference type="NCBI Taxonomy" id="89524"/>
    <lineage>
        <taxon>Bacteria</taxon>
        <taxon>Pseudomonadati</taxon>
        <taxon>Pseudomonadota</taxon>
        <taxon>Alphaproteobacteria</taxon>
        <taxon>Rhodobacterales</taxon>
        <taxon>Paracoccaceae</taxon>
        <taxon>Rubrimonas</taxon>
    </lineage>
</organism>
<dbReference type="Gene3D" id="3.40.50.10090">
    <property type="match status" value="2"/>
</dbReference>
<name>A0A1H4BFK4_9RHOB</name>
<dbReference type="GO" id="GO:0004852">
    <property type="term" value="F:uroporphyrinogen-III synthase activity"/>
    <property type="evidence" value="ECO:0007669"/>
    <property type="project" value="InterPro"/>
</dbReference>
<dbReference type="InterPro" id="IPR036108">
    <property type="entry name" value="4pyrrol_syn_uPrphyn_synt_sf"/>
</dbReference>
<evidence type="ECO:0000313" key="2">
    <source>
        <dbReference type="EMBL" id="SEA46953.1"/>
    </source>
</evidence>
<evidence type="ECO:0000313" key="3">
    <source>
        <dbReference type="Proteomes" id="UP000198703"/>
    </source>
</evidence>
<reference evidence="2 3" key="1">
    <citation type="submission" date="2016-10" db="EMBL/GenBank/DDBJ databases">
        <authorList>
            <person name="de Groot N.N."/>
        </authorList>
    </citation>
    <scope>NUCLEOTIDE SEQUENCE [LARGE SCALE GENOMIC DNA]</scope>
    <source>
        <strain evidence="2 3">DSM 15345</strain>
    </source>
</reference>
<dbReference type="InterPro" id="IPR003754">
    <property type="entry name" value="4pyrrol_synth_uPrphyn_synth"/>
</dbReference>
<dbReference type="SUPFAM" id="SSF69618">
    <property type="entry name" value="HemD-like"/>
    <property type="match status" value="1"/>
</dbReference>
<protein>
    <submittedName>
        <fullName evidence="2">Uroporphyrinogen-III synthase</fullName>
    </submittedName>
</protein>
<dbReference type="Pfam" id="PF02602">
    <property type="entry name" value="HEM4"/>
    <property type="match status" value="1"/>
</dbReference>
<dbReference type="RefSeq" id="WP_175478855.1">
    <property type="nucleotide sequence ID" value="NZ_FNQM01000005.1"/>
</dbReference>
<dbReference type="GO" id="GO:0033014">
    <property type="term" value="P:tetrapyrrole biosynthetic process"/>
    <property type="evidence" value="ECO:0007669"/>
    <property type="project" value="InterPro"/>
</dbReference>
<proteinExistence type="predicted"/>
<dbReference type="Proteomes" id="UP000198703">
    <property type="component" value="Unassembled WGS sequence"/>
</dbReference>
<gene>
    <name evidence="2" type="ORF">SAMN05444370_105185</name>
</gene>
<dbReference type="STRING" id="89524.SAMN05444370_105185"/>
<keyword evidence="3" id="KW-1185">Reference proteome</keyword>
<accession>A0A1H4BFK4</accession>
<evidence type="ECO:0000259" key="1">
    <source>
        <dbReference type="Pfam" id="PF02602"/>
    </source>
</evidence>
<feature type="domain" description="Tetrapyrrole biosynthesis uroporphyrinogen III synthase" evidence="1">
    <location>
        <begin position="22"/>
        <end position="231"/>
    </location>
</feature>
<dbReference type="AlphaFoldDB" id="A0A1H4BFK4"/>
<sequence length="259" mass="25516">MAGAQADAPSILITRPGPAAARLAEALSAEGWRPLLWPLHQIVDEGPPPDLSGCQAAFFTSANALRRATAGPGAPPAFCVGAATAAAARRAGFADVRSAEGDAAALARLAARALDPGAGALAFFRGRDVAADLAGALRAAGFAMREQVVYAAAQAGPPPPEVEAALRGGALSAACFYSPRAAARFAAFAGAWRAGLGCAAAVAISAAAAAPLADAGFGRVIVAERPDGAAMRAALAMARPWGAGRREGLSGLAGGDGPD</sequence>